<dbReference type="GO" id="GO:0016020">
    <property type="term" value="C:membrane"/>
    <property type="evidence" value="ECO:0007669"/>
    <property type="project" value="UniProtKB-SubCell"/>
</dbReference>
<feature type="domain" description="SRCR" evidence="10">
    <location>
        <begin position="1"/>
        <end position="38"/>
    </location>
</feature>
<dbReference type="InterPro" id="IPR036772">
    <property type="entry name" value="SRCR-like_dom_sf"/>
</dbReference>
<dbReference type="RefSeq" id="XP_019855132.1">
    <property type="nucleotide sequence ID" value="XM_019999573.1"/>
</dbReference>
<evidence type="ECO:0000256" key="3">
    <source>
        <dbReference type="ARBA" id="ARBA00022729"/>
    </source>
</evidence>
<feature type="domain" description="SRCR" evidence="10">
    <location>
        <begin position="46"/>
        <end position="149"/>
    </location>
</feature>
<dbReference type="InterPro" id="IPR001190">
    <property type="entry name" value="SRCR"/>
</dbReference>
<accession>A0AAN0JEE3</accession>
<dbReference type="PRINTS" id="PR00258">
    <property type="entry name" value="SPERACTRCPTR"/>
</dbReference>
<evidence type="ECO:0000256" key="1">
    <source>
        <dbReference type="ARBA" id="ARBA00004167"/>
    </source>
</evidence>
<evidence type="ECO:0000256" key="2">
    <source>
        <dbReference type="ARBA" id="ARBA00022692"/>
    </source>
</evidence>
<keyword evidence="4" id="KW-0677">Repeat</keyword>
<keyword evidence="2" id="KW-0812">Transmembrane</keyword>
<evidence type="ECO:0000256" key="5">
    <source>
        <dbReference type="ARBA" id="ARBA00022989"/>
    </source>
</evidence>
<evidence type="ECO:0000256" key="8">
    <source>
        <dbReference type="ARBA" id="ARBA00023180"/>
    </source>
</evidence>
<evidence type="ECO:0000313" key="11">
    <source>
        <dbReference type="EnsemblMetazoa" id="XP_019855132.1"/>
    </source>
</evidence>
<dbReference type="FunFam" id="3.10.250.10:FF:000016">
    <property type="entry name" value="Scavenger receptor cysteine-rich protein type 12"/>
    <property type="match status" value="2"/>
</dbReference>
<dbReference type="KEGG" id="aqu:100637301"/>
<keyword evidence="6" id="KW-0472">Membrane</keyword>
<evidence type="ECO:0000259" key="10">
    <source>
        <dbReference type="PROSITE" id="PS50287"/>
    </source>
</evidence>
<feature type="domain" description="SRCR" evidence="10">
    <location>
        <begin position="163"/>
        <end position="264"/>
    </location>
</feature>
<dbReference type="Pfam" id="PF00530">
    <property type="entry name" value="SRCR"/>
    <property type="match status" value="3"/>
</dbReference>
<dbReference type="PROSITE" id="PS00420">
    <property type="entry name" value="SRCR_1"/>
    <property type="match status" value="1"/>
</dbReference>
<dbReference type="GO" id="GO:0030199">
    <property type="term" value="P:collagen fibril organization"/>
    <property type="evidence" value="ECO:0007669"/>
    <property type="project" value="TreeGrafter"/>
</dbReference>
<evidence type="ECO:0000313" key="12">
    <source>
        <dbReference type="Proteomes" id="UP000007879"/>
    </source>
</evidence>
<dbReference type="GO" id="GO:0004720">
    <property type="term" value="F:protein-lysine 6-oxidase activity"/>
    <property type="evidence" value="ECO:0007669"/>
    <property type="project" value="TreeGrafter"/>
</dbReference>
<organism evidence="11 12">
    <name type="scientific">Amphimedon queenslandica</name>
    <name type="common">Sponge</name>
    <dbReference type="NCBI Taxonomy" id="400682"/>
    <lineage>
        <taxon>Eukaryota</taxon>
        <taxon>Metazoa</taxon>
        <taxon>Porifera</taxon>
        <taxon>Demospongiae</taxon>
        <taxon>Heteroscleromorpha</taxon>
        <taxon>Haplosclerida</taxon>
        <taxon>Niphatidae</taxon>
        <taxon>Amphimedon</taxon>
    </lineage>
</organism>
<dbReference type="PROSITE" id="PS50287">
    <property type="entry name" value="SRCR_2"/>
    <property type="match status" value="5"/>
</dbReference>
<evidence type="ECO:0000256" key="6">
    <source>
        <dbReference type="ARBA" id="ARBA00023136"/>
    </source>
</evidence>
<reference evidence="12" key="1">
    <citation type="journal article" date="2010" name="Nature">
        <title>The Amphimedon queenslandica genome and the evolution of animal complexity.</title>
        <authorList>
            <person name="Srivastava M."/>
            <person name="Simakov O."/>
            <person name="Chapman J."/>
            <person name="Fahey B."/>
            <person name="Gauthier M.E."/>
            <person name="Mitros T."/>
            <person name="Richards G.S."/>
            <person name="Conaco C."/>
            <person name="Dacre M."/>
            <person name="Hellsten U."/>
            <person name="Larroux C."/>
            <person name="Putnam N.H."/>
            <person name="Stanke M."/>
            <person name="Adamska M."/>
            <person name="Darling A."/>
            <person name="Degnan S.M."/>
            <person name="Oakley T.H."/>
            <person name="Plachetzki D.C."/>
            <person name="Zhai Y."/>
            <person name="Adamski M."/>
            <person name="Calcino A."/>
            <person name="Cummins S.F."/>
            <person name="Goodstein D.M."/>
            <person name="Harris C."/>
            <person name="Jackson D.J."/>
            <person name="Leys S.P."/>
            <person name="Shu S."/>
            <person name="Woodcroft B.J."/>
            <person name="Vervoort M."/>
            <person name="Kosik K.S."/>
            <person name="Manning G."/>
            <person name="Degnan B.M."/>
            <person name="Rokhsar D.S."/>
        </authorList>
    </citation>
    <scope>NUCLEOTIDE SEQUENCE [LARGE SCALE GENOMIC DNA]</scope>
</reference>
<evidence type="ECO:0000256" key="7">
    <source>
        <dbReference type="ARBA" id="ARBA00023157"/>
    </source>
</evidence>
<protein>
    <recommendedName>
        <fullName evidence="10">SRCR domain-containing protein</fullName>
    </recommendedName>
</protein>
<dbReference type="FunFam" id="3.10.250.10:FF:000001">
    <property type="entry name" value="Lysyl oxidase 4 isoform X1"/>
    <property type="match status" value="1"/>
</dbReference>
<dbReference type="InterPro" id="IPR050912">
    <property type="entry name" value="LOX-like_protein"/>
</dbReference>
<dbReference type="SUPFAM" id="SSF56487">
    <property type="entry name" value="SRCR-like"/>
    <property type="match status" value="5"/>
</dbReference>
<sequence>MVSVRCSGSETNLLDCYYRQPFQYSDCGHSYDAGLSCEASCQNGTVRIVSESDSYFRRYGRVEVCISNEWGTICNDYWNDMAATVVCKMLGYSPYGAKALSNTFTEGYLHMHFTKLNCSGSEESIFNCSYNELSNYYCSRYRDASVICQLNNVQYSNCTTGNIRLTGGSNQFEGRVELCVNGVWGSVCDNSWDSTEASTVCKQLGYEVSSYKTNSFFGVSTLPMHIYYSSCSSSSTNLLGCYLSWLPSYSSYCNNYHEAGVICSSNCNNGQVRLYGSDSQRRGNVQVCINNTWQAVCGRRNYGVDNNLASVVCSELGYSQYGAKSTAGLWYNYNNLYSFFNIHCYGNESTIFDCQYGTSGYCNRYNAIGVVCSHSNINPVNCTDGSIRLYGGSSALDGILHVCANGAWGTVCSRSWL</sequence>
<keyword evidence="12" id="KW-1185">Reference proteome</keyword>
<feature type="disulfide bond" evidence="9">
    <location>
        <begin position="74"/>
        <end position="138"/>
    </location>
</feature>
<feature type="disulfide bond" evidence="9">
    <location>
        <begin position="6"/>
        <end position="16"/>
    </location>
</feature>
<evidence type="ECO:0000256" key="9">
    <source>
        <dbReference type="PROSITE-ProRule" id="PRU00196"/>
    </source>
</evidence>
<feature type="disulfide bond" evidence="9">
    <location>
        <begin position="118"/>
        <end position="128"/>
    </location>
</feature>
<feature type="disulfide bond" evidence="9">
    <location>
        <begin position="344"/>
        <end position="354"/>
    </location>
</feature>
<comment type="caution">
    <text evidence="9">Lacks conserved residue(s) required for the propagation of feature annotation.</text>
</comment>
<feature type="disulfide bond" evidence="9">
    <location>
        <begin position="231"/>
        <end position="241"/>
    </location>
</feature>
<feature type="disulfide bond" evidence="9">
    <location>
        <begin position="87"/>
        <end position="148"/>
    </location>
</feature>
<evidence type="ECO:0000256" key="4">
    <source>
        <dbReference type="ARBA" id="ARBA00022737"/>
    </source>
</evidence>
<keyword evidence="5" id="KW-1133">Transmembrane helix</keyword>
<keyword evidence="3" id="KW-0732">Signal</keyword>
<feature type="domain" description="SRCR" evidence="10">
    <location>
        <begin position="387"/>
        <end position="417"/>
    </location>
</feature>
<name>A0AAN0JEE3_AMPQE</name>
<reference evidence="11" key="2">
    <citation type="submission" date="2024-06" db="UniProtKB">
        <authorList>
            <consortium name="EnsemblMetazoa"/>
        </authorList>
    </citation>
    <scope>IDENTIFICATION</scope>
</reference>
<dbReference type="SMART" id="SM00202">
    <property type="entry name" value="SR"/>
    <property type="match status" value="3"/>
</dbReference>
<comment type="subcellular location">
    <subcellularLocation>
        <location evidence="1">Membrane</location>
        <topology evidence="1">Single-pass membrane protein</topology>
    </subcellularLocation>
</comment>
<dbReference type="GeneID" id="100637301"/>
<dbReference type="Gene3D" id="3.10.250.10">
    <property type="entry name" value="SRCR-like domain"/>
    <property type="match status" value="5"/>
</dbReference>
<keyword evidence="7 9" id="KW-1015">Disulfide bond</keyword>
<dbReference type="EnsemblMetazoa" id="XM_019999573.1">
    <property type="protein sequence ID" value="XP_019855132.1"/>
    <property type="gene ID" value="LOC100637301"/>
</dbReference>
<dbReference type="PANTHER" id="PTHR45817:SF6">
    <property type="entry name" value="PROTEIN-LYSINE 6-OXIDASE"/>
    <property type="match status" value="1"/>
</dbReference>
<dbReference type="Proteomes" id="UP000007879">
    <property type="component" value="Unassembled WGS sequence"/>
</dbReference>
<dbReference type="GO" id="GO:0005615">
    <property type="term" value="C:extracellular space"/>
    <property type="evidence" value="ECO:0007669"/>
    <property type="project" value="TreeGrafter"/>
</dbReference>
<dbReference type="PANTHER" id="PTHR45817">
    <property type="entry name" value="LYSYL OXIDASE-LIKE-RELATED"/>
    <property type="match status" value="1"/>
</dbReference>
<keyword evidence="8" id="KW-0325">Glycoprotein</keyword>
<dbReference type="AlphaFoldDB" id="A0AAN0JEE3"/>
<feature type="domain" description="SRCR" evidence="10">
    <location>
        <begin position="272"/>
        <end position="373"/>
    </location>
</feature>
<proteinExistence type="predicted"/>